<protein>
    <submittedName>
        <fullName evidence="1">Uncharacterized protein</fullName>
    </submittedName>
</protein>
<dbReference type="KEGG" id="ttq:NIES37_52560"/>
<keyword evidence="2" id="KW-1185">Reference proteome</keyword>
<sequence>MADNRLSANFSPADREAVMQAMSTTSRFASTQQFAKSYRFW</sequence>
<accession>A0A1Z4N6C4</accession>
<dbReference type="Proteomes" id="UP000218785">
    <property type="component" value="Chromosome"/>
</dbReference>
<dbReference type="EMBL" id="AP018248">
    <property type="protein sequence ID" value="BAZ01257.1"/>
    <property type="molecule type" value="Genomic_DNA"/>
</dbReference>
<proteinExistence type="predicted"/>
<evidence type="ECO:0000313" key="2">
    <source>
        <dbReference type="Proteomes" id="UP000218785"/>
    </source>
</evidence>
<evidence type="ECO:0000313" key="1">
    <source>
        <dbReference type="EMBL" id="BAZ01257.1"/>
    </source>
</evidence>
<dbReference type="AlphaFoldDB" id="A0A1Z4N6C4"/>
<name>A0A1Z4N6C4_9CYAN</name>
<gene>
    <name evidence="1" type="ORF">NIES37_52560</name>
</gene>
<organism evidence="1 2">
    <name type="scientific">Tolypothrix tenuis PCC 7101</name>
    <dbReference type="NCBI Taxonomy" id="231146"/>
    <lineage>
        <taxon>Bacteria</taxon>
        <taxon>Bacillati</taxon>
        <taxon>Cyanobacteriota</taxon>
        <taxon>Cyanophyceae</taxon>
        <taxon>Nostocales</taxon>
        <taxon>Tolypothrichaceae</taxon>
        <taxon>Tolypothrix</taxon>
    </lineage>
</organism>
<reference evidence="1 2" key="1">
    <citation type="submission" date="2017-06" db="EMBL/GenBank/DDBJ databases">
        <title>Genome sequencing of cyanobaciteial culture collection at National Institute for Environmental Studies (NIES).</title>
        <authorList>
            <person name="Hirose Y."/>
            <person name="Shimura Y."/>
            <person name="Fujisawa T."/>
            <person name="Nakamura Y."/>
            <person name="Kawachi M."/>
        </authorList>
    </citation>
    <scope>NUCLEOTIDE SEQUENCE [LARGE SCALE GENOMIC DNA]</scope>
    <source>
        <strain evidence="1 2">NIES-37</strain>
    </source>
</reference>